<accession>A0AAJ0JMY1</accession>
<proteinExistence type="predicted"/>
<dbReference type="Proteomes" id="UP000033530">
    <property type="component" value="Unassembled WGS sequence"/>
</dbReference>
<name>A0AAJ0JMY1_STACA</name>
<reference evidence="2 3" key="1">
    <citation type="submission" date="2015-03" db="EMBL/GenBank/DDBJ databases">
        <title>Draft Genome Sequence of S. carnosus subsp. utilis LTH 7013, Isolated from South Tirolean Ham.</title>
        <authorList>
            <person name="Mueller A."/>
            <person name="Huptas C."/>
            <person name="Wenning M."/>
            <person name="Weiss A."/>
            <person name="Schmidt H."/>
        </authorList>
    </citation>
    <scope>NUCLEOTIDE SEQUENCE [LARGE SCALE GENOMIC DNA]</scope>
    <source>
        <strain evidence="2 3">LTH7013</strain>
    </source>
</reference>
<dbReference type="EMBL" id="LAIU01000006">
    <property type="protein sequence ID" value="KKB24768.1"/>
    <property type="molecule type" value="Genomic_DNA"/>
</dbReference>
<sequence length="71" mass="8160">MKNTATTLKIFIIIFIILTLVSPLFAIGSIICSVKLKKYDEVNGNRFLTASIIAAVIFMILHFMYYLTYFF</sequence>
<keyword evidence="1" id="KW-0472">Membrane</keyword>
<evidence type="ECO:0000313" key="3">
    <source>
        <dbReference type="Proteomes" id="UP000033530"/>
    </source>
</evidence>
<evidence type="ECO:0000313" key="2">
    <source>
        <dbReference type="EMBL" id="KKB24768.1"/>
    </source>
</evidence>
<keyword evidence="1" id="KW-1133">Transmembrane helix</keyword>
<feature type="transmembrane region" description="Helical" evidence="1">
    <location>
        <begin position="12"/>
        <end position="34"/>
    </location>
</feature>
<dbReference type="GeneID" id="93795460"/>
<keyword evidence="1" id="KW-0812">Transmembrane</keyword>
<comment type="caution">
    <text evidence="2">The sequence shown here is derived from an EMBL/GenBank/DDBJ whole genome shotgun (WGS) entry which is preliminary data.</text>
</comment>
<organism evidence="2 3">
    <name type="scientific">Staphylococcus carnosus</name>
    <dbReference type="NCBI Taxonomy" id="1281"/>
    <lineage>
        <taxon>Bacteria</taxon>
        <taxon>Bacillati</taxon>
        <taxon>Bacillota</taxon>
        <taxon>Bacilli</taxon>
        <taxon>Bacillales</taxon>
        <taxon>Staphylococcaceae</taxon>
        <taxon>Staphylococcus</taxon>
    </lineage>
</organism>
<gene>
    <name evidence="2" type="ORF">VV61_09160</name>
</gene>
<feature type="transmembrane region" description="Helical" evidence="1">
    <location>
        <begin position="46"/>
        <end position="67"/>
    </location>
</feature>
<dbReference type="AlphaFoldDB" id="A0AAJ0JMY1"/>
<evidence type="ECO:0000256" key="1">
    <source>
        <dbReference type="SAM" id="Phobius"/>
    </source>
</evidence>
<protein>
    <submittedName>
        <fullName evidence="2">Membrane protein</fullName>
    </submittedName>
</protein>
<dbReference type="RefSeq" id="WP_015899780.1">
    <property type="nucleotide sequence ID" value="NZ_BKAO01000001.1"/>
</dbReference>